<evidence type="ECO:0000259" key="4">
    <source>
        <dbReference type="Pfam" id="PF13407"/>
    </source>
</evidence>
<dbReference type="EMBL" id="RKLP01000012">
    <property type="protein sequence ID" value="RVW07434.1"/>
    <property type="molecule type" value="Genomic_DNA"/>
</dbReference>
<dbReference type="RefSeq" id="WP_127918017.1">
    <property type="nucleotide sequence ID" value="NZ_RKLP01000012.1"/>
</dbReference>
<dbReference type="PANTHER" id="PTHR46847:SF1">
    <property type="entry name" value="D-ALLOSE-BINDING PERIPLASMIC PROTEIN-RELATED"/>
    <property type="match status" value="1"/>
</dbReference>
<evidence type="ECO:0000313" key="5">
    <source>
        <dbReference type="EMBL" id="RVW07434.1"/>
    </source>
</evidence>
<evidence type="ECO:0000256" key="1">
    <source>
        <dbReference type="ARBA" id="ARBA00004196"/>
    </source>
</evidence>
<comment type="caution">
    <text evidence="5">The sequence shown here is derived from an EMBL/GenBank/DDBJ whole genome shotgun (WGS) entry which is preliminary data.</text>
</comment>
<dbReference type="InterPro" id="IPR025997">
    <property type="entry name" value="SBP_2_dom"/>
</dbReference>
<comment type="subcellular location">
    <subcellularLocation>
        <location evidence="1">Cell envelope</location>
    </subcellularLocation>
</comment>
<dbReference type="Gene3D" id="3.40.50.2300">
    <property type="match status" value="2"/>
</dbReference>
<organism evidence="5 6">
    <name type="scientific">Prescottella agglutinans</name>
    <dbReference type="NCBI Taxonomy" id="1644129"/>
    <lineage>
        <taxon>Bacteria</taxon>
        <taxon>Bacillati</taxon>
        <taxon>Actinomycetota</taxon>
        <taxon>Actinomycetes</taxon>
        <taxon>Mycobacteriales</taxon>
        <taxon>Nocardiaceae</taxon>
        <taxon>Prescottella</taxon>
    </lineage>
</organism>
<dbReference type="GO" id="GO:0030313">
    <property type="term" value="C:cell envelope"/>
    <property type="evidence" value="ECO:0007669"/>
    <property type="project" value="UniProtKB-SubCell"/>
</dbReference>
<name>A0A3S3E812_9NOCA</name>
<proteinExistence type="inferred from homology"/>
<accession>A0A3S3E812</accession>
<dbReference type="OrthoDB" id="3460818at2"/>
<dbReference type="PROSITE" id="PS51257">
    <property type="entry name" value="PROKAR_LIPOPROTEIN"/>
    <property type="match status" value="1"/>
</dbReference>
<evidence type="ECO:0000256" key="2">
    <source>
        <dbReference type="ARBA" id="ARBA00007639"/>
    </source>
</evidence>
<evidence type="ECO:0000313" key="6">
    <source>
        <dbReference type="Proteomes" id="UP000286208"/>
    </source>
</evidence>
<evidence type="ECO:0000256" key="3">
    <source>
        <dbReference type="ARBA" id="ARBA00022729"/>
    </source>
</evidence>
<sequence length="387" mass="39272">MTKSTTRGSARGRLARVGLGVLAVITASVVVVGCAGAGGDSASPSGTDPAGSAWLTAAESAAEAATTVPTVIRAAELGPVTPPSTRTIFFVGCDQSIPGCVAQVTGVQEAAAALGYTVKICDAKADVASFQNCMSQAVNAKPDVIVNNARPAADAAEAYADAHAAGIPVIGQFTSEMPDPAKGNTVEVGNVCRQEGEMLGNFIVAESGGRAEVAVFADTVYGCNGQRAEGIEAALDKCDSCKATVKRFSAATAQTDLPPALQAAIQSNPKLNWIVGTPGFSGLMASDAVRQAGKVDSISVGTFDGDEPSLALVRKGDIIKADVASGVYENGWTVVDAAVRLAAGQTIPDGISNPTQLLMTESSVPQSGTYEGATGFRDQFKQLWGVA</sequence>
<feature type="domain" description="Periplasmic binding protein" evidence="4">
    <location>
        <begin position="89"/>
        <end position="345"/>
    </location>
</feature>
<gene>
    <name evidence="5" type="ORF">EGT67_20850</name>
</gene>
<dbReference type="PANTHER" id="PTHR46847">
    <property type="entry name" value="D-ALLOSE-BINDING PERIPLASMIC PROTEIN-RELATED"/>
    <property type="match status" value="1"/>
</dbReference>
<dbReference type="GO" id="GO:0030246">
    <property type="term" value="F:carbohydrate binding"/>
    <property type="evidence" value="ECO:0007669"/>
    <property type="project" value="UniProtKB-ARBA"/>
</dbReference>
<dbReference type="InterPro" id="IPR028082">
    <property type="entry name" value="Peripla_BP_I"/>
</dbReference>
<comment type="similarity">
    <text evidence="2">Belongs to the bacterial solute-binding protein 2 family.</text>
</comment>
<dbReference type="CDD" id="cd01536">
    <property type="entry name" value="PBP1_ABC_sugar_binding-like"/>
    <property type="match status" value="1"/>
</dbReference>
<keyword evidence="6" id="KW-1185">Reference proteome</keyword>
<dbReference type="Pfam" id="PF13407">
    <property type="entry name" value="Peripla_BP_4"/>
    <property type="match status" value="1"/>
</dbReference>
<protein>
    <submittedName>
        <fullName evidence="5">Sugar ABC transporter substrate-binding protein</fullName>
    </submittedName>
</protein>
<dbReference type="SUPFAM" id="SSF53822">
    <property type="entry name" value="Periplasmic binding protein-like I"/>
    <property type="match status" value="1"/>
</dbReference>
<reference evidence="5 6" key="1">
    <citation type="submission" date="2018-11" db="EMBL/GenBank/DDBJ databases">
        <title>Rhodococcus spongicola sp. nov. and Rhodococcus xishaensis sp. nov. from marine sponges.</title>
        <authorList>
            <person name="Li L."/>
            <person name="Lin H.W."/>
        </authorList>
    </citation>
    <scope>NUCLEOTIDE SEQUENCE [LARGE SCALE GENOMIC DNA]</scope>
    <source>
        <strain evidence="5 6">CCTCC AB2014297</strain>
    </source>
</reference>
<dbReference type="AlphaFoldDB" id="A0A3S3E812"/>
<dbReference type="Proteomes" id="UP000286208">
    <property type="component" value="Unassembled WGS sequence"/>
</dbReference>
<keyword evidence="3" id="KW-0732">Signal</keyword>